<evidence type="ECO:0000256" key="2">
    <source>
        <dbReference type="SAM" id="Phobius"/>
    </source>
</evidence>
<accession>A0A3D8S995</accession>
<name>A0A3D8S995_9HELO</name>
<feature type="transmembrane region" description="Helical" evidence="2">
    <location>
        <begin position="17"/>
        <end position="41"/>
    </location>
</feature>
<dbReference type="AlphaFoldDB" id="A0A3D8S995"/>
<protein>
    <submittedName>
        <fullName evidence="3">Uncharacterized protein</fullName>
    </submittedName>
</protein>
<feature type="transmembrane region" description="Helical" evidence="2">
    <location>
        <begin position="61"/>
        <end position="82"/>
    </location>
</feature>
<comment type="caution">
    <text evidence="3">The sequence shown here is derived from an EMBL/GenBank/DDBJ whole genome shotgun (WGS) entry which is preliminary data.</text>
</comment>
<feature type="compositionally biased region" description="Basic and acidic residues" evidence="1">
    <location>
        <begin position="269"/>
        <end position="295"/>
    </location>
</feature>
<organism evidence="3 4">
    <name type="scientific">Coleophoma crateriformis</name>
    <dbReference type="NCBI Taxonomy" id="565419"/>
    <lineage>
        <taxon>Eukaryota</taxon>
        <taxon>Fungi</taxon>
        <taxon>Dikarya</taxon>
        <taxon>Ascomycota</taxon>
        <taxon>Pezizomycotina</taxon>
        <taxon>Leotiomycetes</taxon>
        <taxon>Helotiales</taxon>
        <taxon>Dermateaceae</taxon>
        <taxon>Coleophoma</taxon>
    </lineage>
</organism>
<dbReference type="OrthoDB" id="3528397at2759"/>
<gene>
    <name evidence="3" type="ORF">BP5796_04418</name>
</gene>
<evidence type="ECO:0000313" key="3">
    <source>
        <dbReference type="EMBL" id="RDW82927.1"/>
    </source>
</evidence>
<keyword evidence="2" id="KW-0472">Membrane</keyword>
<keyword evidence="2" id="KW-0812">Transmembrane</keyword>
<evidence type="ECO:0000313" key="4">
    <source>
        <dbReference type="Proteomes" id="UP000256328"/>
    </source>
</evidence>
<keyword evidence="4" id="KW-1185">Reference proteome</keyword>
<reference evidence="3 4" key="1">
    <citation type="journal article" date="2018" name="IMA Fungus">
        <title>IMA Genome-F 9: Draft genome sequence of Annulohypoxylon stygium, Aspergillus mulundensis, Berkeleyomyces basicola (syn. Thielaviopsis basicola), Ceratocystis smalleyi, two Cercospora beticola strains, Coleophoma cylindrospora, Fusarium fracticaudum, Phialophora cf. hyalina, and Morchella septimelata.</title>
        <authorList>
            <person name="Wingfield B.D."/>
            <person name="Bills G.F."/>
            <person name="Dong Y."/>
            <person name="Huang W."/>
            <person name="Nel W.J."/>
            <person name="Swalarsk-Parry B.S."/>
            <person name="Vaghefi N."/>
            <person name="Wilken P.M."/>
            <person name="An Z."/>
            <person name="de Beer Z.W."/>
            <person name="De Vos L."/>
            <person name="Chen L."/>
            <person name="Duong T.A."/>
            <person name="Gao Y."/>
            <person name="Hammerbacher A."/>
            <person name="Kikkert J.R."/>
            <person name="Li Y."/>
            <person name="Li H."/>
            <person name="Li K."/>
            <person name="Li Q."/>
            <person name="Liu X."/>
            <person name="Ma X."/>
            <person name="Naidoo K."/>
            <person name="Pethybridge S.J."/>
            <person name="Sun J."/>
            <person name="Steenkamp E.T."/>
            <person name="van der Nest M.A."/>
            <person name="van Wyk S."/>
            <person name="Wingfield M.J."/>
            <person name="Xiong C."/>
            <person name="Yue Q."/>
            <person name="Zhang X."/>
        </authorList>
    </citation>
    <scope>NUCLEOTIDE SEQUENCE [LARGE SCALE GENOMIC DNA]</scope>
    <source>
        <strain evidence="3 4">BP5796</strain>
    </source>
</reference>
<feature type="compositionally biased region" description="Polar residues" evidence="1">
    <location>
        <begin position="189"/>
        <end position="222"/>
    </location>
</feature>
<feature type="transmembrane region" description="Helical" evidence="2">
    <location>
        <begin position="120"/>
        <end position="144"/>
    </location>
</feature>
<evidence type="ECO:0000256" key="1">
    <source>
        <dbReference type="SAM" id="MobiDB-lite"/>
    </source>
</evidence>
<keyword evidence="2" id="KW-1133">Transmembrane helix</keyword>
<dbReference type="EMBL" id="PDLN01000006">
    <property type="protein sequence ID" value="RDW82927.1"/>
    <property type="molecule type" value="Genomic_DNA"/>
</dbReference>
<dbReference type="Proteomes" id="UP000256328">
    <property type="component" value="Unassembled WGS sequence"/>
</dbReference>
<sequence>MDSFDVSRRPSPWRKSILITIWVVQLSILTVFTVLICVSLGLNVEKSMPLDRQGVPEWTIVNLGIAIITLFMTGFEVVVYTNRDLQPHYFLFFSIFKTFVWSTPLALNIVAVVTQEGWGVWLYSVIAIVFNGVLYLSFLGNLFYASITFHHCHLDAKYHKETYLSRPPSITLTETDSAITKTIYNHVPTVSQTNAANPETTQPDRPTTPDVSASQKLLSSIPESAESPTVPERSRRSSEEAPRIPPRSPSRMRPISTGSSSQSQSVVGSEERASRLYDPPRRSDTLREREMDEHMLTTGVSMYPTSPDDYQALARAESEAVWSWSEWRRTGNGDVHELPSP</sequence>
<feature type="compositionally biased region" description="Basic and acidic residues" evidence="1">
    <location>
        <begin position="232"/>
        <end position="242"/>
    </location>
</feature>
<proteinExistence type="predicted"/>
<feature type="transmembrane region" description="Helical" evidence="2">
    <location>
        <begin position="89"/>
        <end position="114"/>
    </location>
</feature>
<feature type="compositionally biased region" description="Low complexity" evidence="1">
    <location>
        <begin position="249"/>
        <end position="268"/>
    </location>
</feature>
<feature type="region of interest" description="Disordered" evidence="1">
    <location>
        <begin position="189"/>
        <end position="305"/>
    </location>
</feature>